<protein>
    <submittedName>
        <fullName evidence="1">Uncharacterized protein</fullName>
    </submittedName>
</protein>
<comment type="caution">
    <text evidence="1">The sequence shown here is derived from an EMBL/GenBank/DDBJ whole genome shotgun (WGS) entry which is preliminary data.</text>
</comment>
<dbReference type="AlphaFoldDB" id="A0AAE1SJ16"/>
<dbReference type="Proteomes" id="UP001291623">
    <property type="component" value="Unassembled WGS sequence"/>
</dbReference>
<accession>A0AAE1SJ16</accession>
<reference evidence="1" key="1">
    <citation type="submission" date="2023-12" db="EMBL/GenBank/DDBJ databases">
        <title>Genome assembly of Anisodus tanguticus.</title>
        <authorList>
            <person name="Wang Y.-J."/>
        </authorList>
    </citation>
    <scope>NUCLEOTIDE SEQUENCE</scope>
    <source>
        <strain evidence="1">KB-2021</strain>
        <tissue evidence="1">Leaf</tissue>
    </source>
</reference>
<organism evidence="1 2">
    <name type="scientific">Anisodus tanguticus</name>
    <dbReference type="NCBI Taxonomy" id="243964"/>
    <lineage>
        <taxon>Eukaryota</taxon>
        <taxon>Viridiplantae</taxon>
        <taxon>Streptophyta</taxon>
        <taxon>Embryophyta</taxon>
        <taxon>Tracheophyta</taxon>
        <taxon>Spermatophyta</taxon>
        <taxon>Magnoliopsida</taxon>
        <taxon>eudicotyledons</taxon>
        <taxon>Gunneridae</taxon>
        <taxon>Pentapetalae</taxon>
        <taxon>asterids</taxon>
        <taxon>lamiids</taxon>
        <taxon>Solanales</taxon>
        <taxon>Solanaceae</taxon>
        <taxon>Solanoideae</taxon>
        <taxon>Hyoscyameae</taxon>
        <taxon>Anisodus</taxon>
    </lineage>
</organism>
<proteinExistence type="predicted"/>
<gene>
    <name evidence="1" type="ORF">RND71_010350</name>
</gene>
<name>A0AAE1SJ16_9SOLA</name>
<keyword evidence="2" id="KW-1185">Reference proteome</keyword>
<evidence type="ECO:0000313" key="1">
    <source>
        <dbReference type="EMBL" id="KAK4370875.1"/>
    </source>
</evidence>
<sequence>MLSSMSMELQRQHENMGPNEMLEHLKSLYDSQSQTMEYELLIELFKCKLNEGGQVSQHVLKMIELIERVASIGTKLEKNVATTLILNSLPRSFENFIVNFNMNGTKATLPELHNMLKTFESSVSKGKAMLMVSSSSRPKPKGKECQKKKGKAVAAPSAMKPKGDLTISGKLRKFKDTVNVYTIAAFTGEKGGMTWKHLNDPENGLKQALIIMLLEWIVVLLAAFYLDQINSSGKSPLFFLGNSWKKQTVSTMNLLEKKESELS</sequence>
<dbReference type="EMBL" id="JAVYJV010000005">
    <property type="protein sequence ID" value="KAK4370875.1"/>
    <property type="molecule type" value="Genomic_DNA"/>
</dbReference>
<dbReference type="Pfam" id="PF14223">
    <property type="entry name" value="Retrotran_gag_2"/>
    <property type="match status" value="1"/>
</dbReference>
<evidence type="ECO:0000313" key="2">
    <source>
        <dbReference type="Proteomes" id="UP001291623"/>
    </source>
</evidence>